<evidence type="ECO:0000313" key="3">
    <source>
        <dbReference type="Proteomes" id="UP000054248"/>
    </source>
</evidence>
<keyword evidence="1" id="KW-0175">Coiled coil</keyword>
<feature type="coiled-coil region" evidence="1">
    <location>
        <begin position="137"/>
        <end position="164"/>
    </location>
</feature>
<dbReference type="HOGENOM" id="CLU_1054461_0_0_1"/>
<dbReference type="EMBL" id="KN822944">
    <property type="protein sequence ID" value="KIO34130.1"/>
    <property type="molecule type" value="Genomic_DNA"/>
</dbReference>
<organism evidence="2 3">
    <name type="scientific">Tulasnella calospora MUT 4182</name>
    <dbReference type="NCBI Taxonomy" id="1051891"/>
    <lineage>
        <taxon>Eukaryota</taxon>
        <taxon>Fungi</taxon>
        <taxon>Dikarya</taxon>
        <taxon>Basidiomycota</taxon>
        <taxon>Agaricomycotina</taxon>
        <taxon>Agaricomycetes</taxon>
        <taxon>Cantharellales</taxon>
        <taxon>Tulasnellaceae</taxon>
        <taxon>Tulasnella</taxon>
    </lineage>
</organism>
<evidence type="ECO:0000256" key="1">
    <source>
        <dbReference type="SAM" id="Coils"/>
    </source>
</evidence>
<keyword evidence="3" id="KW-1185">Reference proteome</keyword>
<dbReference type="OrthoDB" id="3198858at2759"/>
<proteinExistence type="predicted"/>
<evidence type="ECO:0000313" key="2">
    <source>
        <dbReference type="EMBL" id="KIO34130.1"/>
    </source>
</evidence>
<protein>
    <submittedName>
        <fullName evidence="2">Uncharacterized protein</fullName>
    </submittedName>
</protein>
<reference evidence="2 3" key="1">
    <citation type="submission" date="2014-04" db="EMBL/GenBank/DDBJ databases">
        <authorList>
            <consortium name="DOE Joint Genome Institute"/>
            <person name="Kuo A."/>
            <person name="Girlanda M."/>
            <person name="Perotto S."/>
            <person name="Kohler A."/>
            <person name="Nagy L.G."/>
            <person name="Floudas D."/>
            <person name="Copeland A."/>
            <person name="Barry K.W."/>
            <person name="Cichocki N."/>
            <person name="Veneault-Fourrey C."/>
            <person name="LaButti K."/>
            <person name="Lindquist E.A."/>
            <person name="Lipzen A."/>
            <person name="Lundell T."/>
            <person name="Morin E."/>
            <person name="Murat C."/>
            <person name="Sun H."/>
            <person name="Tunlid A."/>
            <person name="Henrissat B."/>
            <person name="Grigoriev I.V."/>
            <person name="Hibbett D.S."/>
            <person name="Martin F."/>
            <person name="Nordberg H.P."/>
            <person name="Cantor M.N."/>
            <person name="Hua S.X."/>
        </authorList>
    </citation>
    <scope>NUCLEOTIDE SEQUENCE [LARGE SCALE GENOMIC DNA]</scope>
    <source>
        <strain evidence="2 3">MUT 4182</strain>
    </source>
</reference>
<dbReference type="AlphaFoldDB" id="A0A0C3QMF0"/>
<reference evidence="3" key="2">
    <citation type="submission" date="2015-01" db="EMBL/GenBank/DDBJ databases">
        <title>Evolutionary Origins and Diversification of the Mycorrhizal Mutualists.</title>
        <authorList>
            <consortium name="DOE Joint Genome Institute"/>
            <consortium name="Mycorrhizal Genomics Consortium"/>
            <person name="Kohler A."/>
            <person name="Kuo A."/>
            <person name="Nagy L.G."/>
            <person name="Floudas D."/>
            <person name="Copeland A."/>
            <person name="Barry K.W."/>
            <person name="Cichocki N."/>
            <person name="Veneault-Fourrey C."/>
            <person name="LaButti K."/>
            <person name="Lindquist E.A."/>
            <person name="Lipzen A."/>
            <person name="Lundell T."/>
            <person name="Morin E."/>
            <person name="Murat C."/>
            <person name="Riley R."/>
            <person name="Ohm R."/>
            <person name="Sun H."/>
            <person name="Tunlid A."/>
            <person name="Henrissat B."/>
            <person name="Grigoriev I.V."/>
            <person name="Hibbett D.S."/>
            <person name="Martin F."/>
        </authorList>
    </citation>
    <scope>NUCLEOTIDE SEQUENCE [LARGE SCALE GENOMIC DNA]</scope>
    <source>
        <strain evidence="3">MUT 4182</strain>
    </source>
</reference>
<dbReference type="Proteomes" id="UP000054248">
    <property type="component" value="Unassembled WGS sequence"/>
</dbReference>
<accession>A0A0C3QMF0</accession>
<sequence length="264" mass="29210">MSASIPDPESSAVKSHTVAELAINNLGSFFPSSEFLDKYAGRTSLNPEDRLGSISQERQLLLQRHAHQKETLLEQQGKEIHRTQAFFNGAADPDNFGYEGKPIPQLVHDARALAPANARNEVNLLWASQGRFLASVVEAQQKDLTRLKNLKENVQAEISSTETSLRSSSRFPASEWEFDLLANRVDPQHGIQVAQYLSTDDEVARKVVFSFAHQSGRQWTEAATMPLRTLYVESAEFRAKVAEVLKPSGSASTGRGRANSVIYA</sequence>
<name>A0A0C3QMF0_9AGAM</name>
<gene>
    <name evidence="2" type="ORF">M407DRAFT_240750</name>
</gene>